<dbReference type="EMBL" id="JAWNGC010000004">
    <property type="protein sequence ID" value="MDY5154938.1"/>
    <property type="molecule type" value="Genomic_DNA"/>
</dbReference>
<dbReference type="RefSeq" id="WP_320756478.1">
    <property type="nucleotide sequence ID" value="NZ_JAWNGC010000004.1"/>
</dbReference>
<comment type="catalytic activity">
    <reaction evidence="10">
        <text>adenosine + phosphate = alpha-D-ribose 1-phosphate + adenine</text>
        <dbReference type="Rhea" id="RHEA:27642"/>
        <dbReference type="ChEBI" id="CHEBI:16335"/>
        <dbReference type="ChEBI" id="CHEBI:16708"/>
        <dbReference type="ChEBI" id="CHEBI:43474"/>
        <dbReference type="ChEBI" id="CHEBI:57720"/>
        <dbReference type="EC" id="2.4.2.1"/>
    </reaction>
    <physiologicalReaction direction="left-to-right" evidence="10">
        <dbReference type="Rhea" id="RHEA:27643"/>
    </physiologicalReaction>
</comment>
<keyword evidence="8" id="KW-0186">Copper</keyword>
<dbReference type="Pfam" id="PF02578">
    <property type="entry name" value="Cu-oxidase_4"/>
    <property type="match status" value="1"/>
</dbReference>
<evidence type="ECO:0000256" key="7">
    <source>
        <dbReference type="ARBA" id="ARBA00022833"/>
    </source>
</evidence>
<gene>
    <name evidence="12" type="ORF">R6G80_04265</name>
</gene>
<dbReference type="InterPro" id="IPR011324">
    <property type="entry name" value="Cytotoxic_necrot_fac-like_cat"/>
</dbReference>
<comment type="similarity">
    <text evidence="3">Belongs to the purine nucleoside phosphorylase YfiH/LACC1 family.</text>
</comment>
<protein>
    <submittedName>
        <fullName evidence="12">Polyphenol oxidase family protein</fullName>
    </submittedName>
</protein>
<comment type="catalytic activity">
    <reaction evidence="11">
        <text>S-methyl-5'-thioadenosine + phosphate = 5-(methylsulfanyl)-alpha-D-ribose 1-phosphate + adenine</text>
        <dbReference type="Rhea" id="RHEA:11852"/>
        <dbReference type="ChEBI" id="CHEBI:16708"/>
        <dbReference type="ChEBI" id="CHEBI:17509"/>
        <dbReference type="ChEBI" id="CHEBI:43474"/>
        <dbReference type="ChEBI" id="CHEBI:58533"/>
        <dbReference type="EC" id="2.4.2.28"/>
    </reaction>
    <physiologicalReaction direction="left-to-right" evidence="11">
        <dbReference type="Rhea" id="RHEA:11853"/>
    </physiologicalReaction>
</comment>
<evidence type="ECO:0000256" key="6">
    <source>
        <dbReference type="ARBA" id="ARBA00022801"/>
    </source>
</evidence>
<evidence type="ECO:0000256" key="3">
    <source>
        <dbReference type="ARBA" id="ARBA00007353"/>
    </source>
</evidence>
<evidence type="ECO:0000256" key="1">
    <source>
        <dbReference type="ARBA" id="ARBA00000553"/>
    </source>
</evidence>
<dbReference type="GO" id="GO:0017061">
    <property type="term" value="F:S-methyl-5-thioadenosine phosphorylase activity"/>
    <property type="evidence" value="ECO:0007669"/>
    <property type="project" value="UniProtKB-EC"/>
</dbReference>
<keyword evidence="4" id="KW-0808">Transferase</keyword>
<dbReference type="PANTHER" id="PTHR30616">
    <property type="entry name" value="UNCHARACTERIZED PROTEIN YFIH"/>
    <property type="match status" value="1"/>
</dbReference>
<dbReference type="GO" id="GO:0016787">
    <property type="term" value="F:hydrolase activity"/>
    <property type="evidence" value="ECO:0007669"/>
    <property type="project" value="UniProtKB-KW"/>
</dbReference>
<evidence type="ECO:0000313" key="12">
    <source>
        <dbReference type="EMBL" id="MDY5154938.1"/>
    </source>
</evidence>
<proteinExistence type="inferred from homology"/>
<accession>A0AAW9HM09</accession>
<evidence type="ECO:0000313" key="13">
    <source>
        <dbReference type="Proteomes" id="UP001281731"/>
    </source>
</evidence>
<comment type="caution">
    <text evidence="12">The sequence shown here is derived from an EMBL/GenBank/DDBJ whole genome shotgun (WGS) entry which is preliminary data.</text>
</comment>
<evidence type="ECO:0000256" key="10">
    <source>
        <dbReference type="ARBA" id="ARBA00048968"/>
    </source>
</evidence>
<dbReference type="PANTHER" id="PTHR30616:SF2">
    <property type="entry name" value="PURINE NUCLEOSIDE PHOSPHORYLASE LACC1"/>
    <property type="match status" value="1"/>
</dbReference>
<comment type="catalytic activity">
    <reaction evidence="1">
        <text>inosine + phosphate = alpha-D-ribose 1-phosphate + hypoxanthine</text>
        <dbReference type="Rhea" id="RHEA:27646"/>
        <dbReference type="ChEBI" id="CHEBI:17368"/>
        <dbReference type="ChEBI" id="CHEBI:17596"/>
        <dbReference type="ChEBI" id="CHEBI:43474"/>
        <dbReference type="ChEBI" id="CHEBI:57720"/>
        <dbReference type="EC" id="2.4.2.1"/>
    </reaction>
    <physiologicalReaction direction="left-to-right" evidence="1">
        <dbReference type="Rhea" id="RHEA:27647"/>
    </physiologicalReaction>
</comment>
<dbReference type="Gene3D" id="3.60.140.10">
    <property type="entry name" value="CNF1/YfiH-like putative cysteine hydrolases"/>
    <property type="match status" value="1"/>
</dbReference>
<sequence>MRSGASPHFDWVVDMDVPSGHIRAGFTTRWGGVSSEPYDDFNLGYHVGDNPRYVQENRFRLASLLGVMPVFMDQVHKDRLDNADFLTSQQIGQAPATDGLLIGVHDIKVRHCAAAVMVADCIPLILVASDRPAGAVVHVGRKGLLAHIATKAVQALGNPENLTAYLGPSICGKCYEVPRNMQEESARLAPGISSTTSWGTPALDLPSALIAQLAHAGVGNVHSSPVCTLESPDYFSYRRSQRTGRCAGVLHIEDFSGVF</sequence>
<dbReference type="AlphaFoldDB" id="A0AAW9HM09"/>
<dbReference type="Proteomes" id="UP001281731">
    <property type="component" value="Unassembled WGS sequence"/>
</dbReference>
<dbReference type="InterPro" id="IPR003730">
    <property type="entry name" value="Cu_polyphenol_OxRdtase"/>
</dbReference>
<name>A0AAW9HM09_9ACTO</name>
<evidence type="ECO:0000256" key="5">
    <source>
        <dbReference type="ARBA" id="ARBA00022723"/>
    </source>
</evidence>
<evidence type="ECO:0000256" key="4">
    <source>
        <dbReference type="ARBA" id="ARBA00022679"/>
    </source>
</evidence>
<comment type="function">
    <text evidence="2">Purine nucleoside enzyme that catalyzes the phosphorolysis of adenosine and inosine nucleosides, yielding D-ribose 1-phosphate and the respective free bases, adenine and hypoxanthine. Also catalyzes the phosphorolysis of S-methyl-5'-thioadenosine into adenine and S-methyl-5-thio-alpha-D-ribose 1-phosphate. Also has adenosine deaminase activity.</text>
</comment>
<evidence type="ECO:0000256" key="9">
    <source>
        <dbReference type="ARBA" id="ARBA00047989"/>
    </source>
</evidence>
<organism evidence="12 13">
    <name type="scientific">Actinotignum urinale</name>
    <dbReference type="NCBI Taxonomy" id="190146"/>
    <lineage>
        <taxon>Bacteria</taxon>
        <taxon>Bacillati</taxon>
        <taxon>Actinomycetota</taxon>
        <taxon>Actinomycetes</taxon>
        <taxon>Actinomycetales</taxon>
        <taxon>Actinomycetaceae</taxon>
        <taxon>Actinotignum</taxon>
    </lineage>
</organism>
<keyword evidence="7" id="KW-0862">Zinc</keyword>
<dbReference type="CDD" id="cd16833">
    <property type="entry name" value="YfiH"/>
    <property type="match status" value="1"/>
</dbReference>
<evidence type="ECO:0000256" key="8">
    <source>
        <dbReference type="ARBA" id="ARBA00023008"/>
    </source>
</evidence>
<keyword evidence="5" id="KW-0479">Metal-binding</keyword>
<comment type="catalytic activity">
    <reaction evidence="9">
        <text>adenosine + H2O + H(+) = inosine + NH4(+)</text>
        <dbReference type="Rhea" id="RHEA:24408"/>
        <dbReference type="ChEBI" id="CHEBI:15377"/>
        <dbReference type="ChEBI" id="CHEBI:15378"/>
        <dbReference type="ChEBI" id="CHEBI:16335"/>
        <dbReference type="ChEBI" id="CHEBI:17596"/>
        <dbReference type="ChEBI" id="CHEBI:28938"/>
        <dbReference type="EC" id="3.5.4.4"/>
    </reaction>
    <physiologicalReaction direction="left-to-right" evidence="9">
        <dbReference type="Rhea" id="RHEA:24409"/>
    </physiologicalReaction>
</comment>
<dbReference type="GO" id="GO:0005507">
    <property type="term" value="F:copper ion binding"/>
    <property type="evidence" value="ECO:0007669"/>
    <property type="project" value="TreeGrafter"/>
</dbReference>
<reference evidence="12" key="1">
    <citation type="submission" date="2023-10" db="EMBL/GenBank/DDBJ databases">
        <title>Whole Genome based description of the genera Actinobaculum and Actinotignum reveals a complex phylogenetic relationship within the species included in the genus Actinotignum.</title>
        <authorList>
            <person name="Jensen C.S."/>
            <person name="Dargis R."/>
            <person name="Kemp M."/>
            <person name="Christensen J.J."/>
        </authorList>
    </citation>
    <scope>NUCLEOTIDE SEQUENCE</scope>
    <source>
        <strain evidence="12">SLA_B511</strain>
    </source>
</reference>
<dbReference type="SUPFAM" id="SSF64438">
    <property type="entry name" value="CNF1/YfiH-like putative cysteine hydrolases"/>
    <property type="match status" value="1"/>
</dbReference>
<evidence type="ECO:0000256" key="11">
    <source>
        <dbReference type="ARBA" id="ARBA00049893"/>
    </source>
</evidence>
<evidence type="ECO:0000256" key="2">
    <source>
        <dbReference type="ARBA" id="ARBA00003215"/>
    </source>
</evidence>
<dbReference type="InterPro" id="IPR038371">
    <property type="entry name" value="Cu_polyphenol_OxRdtase_sf"/>
</dbReference>
<keyword evidence="6" id="KW-0378">Hydrolase</keyword>